<dbReference type="AlphaFoldDB" id="A0A8X6YVS3"/>
<keyword evidence="4" id="KW-1185">Reference proteome</keyword>
<dbReference type="EMBL" id="BMAV01022721">
    <property type="protein sequence ID" value="GFY77941.1"/>
    <property type="molecule type" value="Genomic_DNA"/>
</dbReference>
<name>A0A8X6YVS3_9ARAC</name>
<keyword evidence="1" id="KW-1015">Disulfide bond</keyword>
<proteinExistence type="predicted"/>
<evidence type="ECO:0000313" key="4">
    <source>
        <dbReference type="Proteomes" id="UP000886998"/>
    </source>
</evidence>
<organism evidence="3 4">
    <name type="scientific">Trichonephila inaurata madagascariensis</name>
    <dbReference type="NCBI Taxonomy" id="2747483"/>
    <lineage>
        <taxon>Eukaryota</taxon>
        <taxon>Metazoa</taxon>
        <taxon>Ecdysozoa</taxon>
        <taxon>Arthropoda</taxon>
        <taxon>Chelicerata</taxon>
        <taxon>Arachnida</taxon>
        <taxon>Araneae</taxon>
        <taxon>Araneomorphae</taxon>
        <taxon>Entelegynae</taxon>
        <taxon>Araneoidea</taxon>
        <taxon>Nephilidae</taxon>
        <taxon>Trichonephila</taxon>
        <taxon>Trichonephila inaurata</taxon>
    </lineage>
</organism>
<sequence>MLMFSLDLHCEELPPPENGTIEVTGENFGDTATYSCREGYWLAGDPVSVCQEMVCGVESSQNANSK</sequence>
<dbReference type="SUPFAM" id="SSF57535">
    <property type="entry name" value="Complement control module/SCR domain"/>
    <property type="match status" value="1"/>
</dbReference>
<gene>
    <name evidence="3" type="ORF">TNIN_296831</name>
</gene>
<dbReference type="Proteomes" id="UP000886998">
    <property type="component" value="Unassembled WGS sequence"/>
</dbReference>
<feature type="domain" description="Sushi" evidence="2">
    <location>
        <begin position="10"/>
        <end position="55"/>
    </location>
</feature>
<dbReference type="InterPro" id="IPR000436">
    <property type="entry name" value="Sushi_SCR_CCP_dom"/>
</dbReference>
<accession>A0A8X6YVS3</accession>
<evidence type="ECO:0000259" key="2">
    <source>
        <dbReference type="SMART" id="SM00032"/>
    </source>
</evidence>
<evidence type="ECO:0000256" key="1">
    <source>
        <dbReference type="ARBA" id="ARBA00023157"/>
    </source>
</evidence>
<dbReference type="OrthoDB" id="6426792at2759"/>
<dbReference type="CDD" id="cd00033">
    <property type="entry name" value="CCP"/>
    <property type="match status" value="1"/>
</dbReference>
<dbReference type="InterPro" id="IPR035976">
    <property type="entry name" value="Sushi/SCR/CCP_sf"/>
</dbReference>
<dbReference type="Gene3D" id="2.10.70.10">
    <property type="entry name" value="Complement Module, domain 1"/>
    <property type="match status" value="1"/>
</dbReference>
<dbReference type="Pfam" id="PF00084">
    <property type="entry name" value="Sushi"/>
    <property type="match status" value="1"/>
</dbReference>
<reference evidence="3" key="1">
    <citation type="submission" date="2020-08" db="EMBL/GenBank/DDBJ databases">
        <title>Multicomponent nature underlies the extraordinary mechanical properties of spider dragline silk.</title>
        <authorList>
            <person name="Kono N."/>
            <person name="Nakamura H."/>
            <person name="Mori M."/>
            <person name="Yoshida Y."/>
            <person name="Ohtoshi R."/>
            <person name="Malay A.D."/>
            <person name="Moran D.A.P."/>
            <person name="Tomita M."/>
            <person name="Numata K."/>
            <person name="Arakawa K."/>
        </authorList>
    </citation>
    <scope>NUCLEOTIDE SEQUENCE</scope>
</reference>
<evidence type="ECO:0000313" key="3">
    <source>
        <dbReference type="EMBL" id="GFY77941.1"/>
    </source>
</evidence>
<dbReference type="SMART" id="SM00032">
    <property type="entry name" value="CCP"/>
    <property type="match status" value="1"/>
</dbReference>
<comment type="caution">
    <text evidence="3">The sequence shown here is derived from an EMBL/GenBank/DDBJ whole genome shotgun (WGS) entry which is preliminary data.</text>
</comment>
<protein>
    <recommendedName>
        <fullName evidence="2">Sushi domain-containing protein</fullName>
    </recommendedName>
</protein>